<evidence type="ECO:0000256" key="3">
    <source>
        <dbReference type="ARBA" id="ARBA00023002"/>
    </source>
</evidence>
<keyword evidence="3" id="KW-0560">Oxidoreductase</keyword>
<dbReference type="InterPro" id="IPR050172">
    <property type="entry name" value="SsuD_RutA_monooxygenase"/>
</dbReference>
<dbReference type="InterPro" id="IPR036661">
    <property type="entry name" value="Luciferase-like_sf"/>
</dbReference>
<organism evidence="6 7">
    <name type="scientific">Reticulibacter mediterranei</name>
    <dbReference type="NCBI Taxonomy" id="2778369"/>
    <lineage>
        <taxon>Bacteria</taxon>
        <taxon>Bacillati</taxon>
        <taxon>Chloroflexota</taxon>
        <taxon>Ktedonobacteria</taxon>
        <taxon>Ktedonobacterales</taxon>
        <taxon>Reticulibacteraceae</taxon>
        <taxon>Reticulibacter</taxon>
    </lineage>
</organism>
<dbReference type="NCBIfam" id="TIGR03560">
    <property type="entry name" value="F420_Rv1855c"/>
    <property type="match status" value="1"/>
</dbReference>
<evidence type="ECO:0000259" key="5">
    <source>
        <dbReference type="Pfam" id="PF00296"/>
    </source>
</evidence>
<evidence type="ECO:0000256" key="1">
    <source>
        <dbReference type="ARBA" id="ARBA00022630"/>
    </source>
</evidence>
<dbReference type="RefSeq" id="WP_220202571.1">
    <property type="nucleotide sequence ID" value="NZ_BNJK01000001.1"/>
</dbReference>
<protein>
    <submittedName>
        <fullName evidence="6">LLM class F420-dependent oxidoreductase</fullName>
    </submittedName>
</protein>
<name>A0A8J3ICD1_9CHLR</name>
<evidence type="ECO:0000256" key="4">
    <source>
        <dbReference type="ARBA" id="ARBA00023033"/>
    </source>
</evidence>
<keyword evidence="4" id="KW-0503">Monooxygenase</keyword>
<dbReference type="GO" id="GO:0046306">
    <property type="term" value="P:alkanesulfonate catabolic process"/>
    <property type="evidence" value="ECO:0007669"/>
    <property type="project" value="TreeGrafter"/>
</dbReference>
<keyword evidence="2" id="KW-0288">FMN</keyword>
<dbReference type="Pfam" id="PF00296">
    <property type="entry name" value="Bac_luciferase"/>
    <property type="match status" value="1"/>
</dbReference>
<comment type="caution">
    <text evidence="6">The sequence shown here is derived from an EMBL/GenBank/DDBJ whole genome shotgun (WGS) entry which is preliminary data.</text>
</comment>
<keyword evidence="1" id="KW-0285">Flavoprotein</keyword>
<reference evidence="6" key="1">
    <citation type="submission" date="2020-10" db="EMBL/GenBank/DDBJ databases">
        <title>Taxonomic study of unclassified bacteria belonging to the class Ktedonobacteria.</title>
        <authorList>
            <person name="Yabe S."/>
            <person name="Wang C.M."/>
            <person name="Zheng Y."/>
            <person name="Sakai Y."/>
            <person name="Cavaletti L."/>
            <person name="Monciardini P."/>
            <person name="Donadio S."/>
        </authorList>
    </citation>
    <scope>NUCLEOTIDE SEQUENCE</scope>
    <source>
        <strain evidence="6">ID150040</strain>
    </source>
</reference>
<dbReference type="SUPFAM" id="SSF51679">
    <property type="entry name" value="Bacterial luciferase-like"/>
    <property type="match status" value="1"/>
</dbReference>
<evidence type="ECO:0000313" key="6">
    <source>
        <dbReference type="EMBL" id="GHO91691.1"/>
    </source>
</evidence>
<dbReference type="Gene3D" id="3.20.20.30">
    <property type="entry name" value="Luciferase-like domain"/>
    <property type="match status" value="1"/>
</dbReference>
<feature type="domain" description="Luciferase-like" evidence="5">
    <location>
        <begin position="24"/>
        <end position="240"/>
    </location>
</feature>
<sequence length="303" mass="33669">MRVGLQIPRFTWPGGQEALGETFGVIAQRAERAGFFSLWVMDHFFQIAVMGPTEHEMLEGYSALAFAAARTNRIKLGTMVTGVTYRYPGLLVKTVTTLDVLSHGRAYFGIGAAWNEEEHSGLGVPFPPTAERFERLEETLQIAHQMWAGDEKPYQGKHYQLGRPLNVPSSIQKPHPPILIGGQGERKTLRLVAQYGDACNFSLLRVSKDEMKHKLEVLREHCQTVGRPYADIEKTTLGTIRLTRDGRENSLTPDAAIASFRELAAMGIDQAIINMPDVTDPEPFDLLATEIIPAVEQIEVAGR</sequence>
<dbReference type="InterPro" id="IPR011251">
    <property type="entry name" value="Luciferase-like_dom"/>
</dbReference>
<evidence type="ECO:0000256" key="2">
    <source>
        <dbReference type="ARBA" id="ARBA00022643"/>
    </source>
</evidence>
<dbReference type="GO" id="GO:0008726">
    <property type="term" value="F:alkanesulfonate monooxygenase activity"/>
    <property type="evidence" value="ECO:0007669"/>
    <property type="project" value="TreeGrafter"/>
</dbReference>
<evidence type="ECO:0000313" key="7">
    <source>
        <dbReference type="Proteomes" id="UP000597444"/>
    </source>
</evidence>
<dbReference type="AlphaFoldDB" id="A0A8J3ICD1"/>
<dbReference type="EMBL" id="BNJK01000001">
    <property type="protein sequence ID" value="GHO91691.1"/>
    <property type="molecule type" value="Genomic_DNA"/>
</dbReference>
<dbReference type="InterPro" id="IPR019952">
    <property type="entry name" value="F420_OxRdatse_Rv1855c_pred"/>
</dbReference>
<proteinExistence type="predicted"/>
<accession>A0A8J3ICD1</accession>
<gene>
    <name evidence="6" type="primary">ssuD_1</name>
    <name evidence="6" type="ORF">KSF_017390</name>
</gene>
<dbReference type="PANTHER" id="PTHR42847">
    <property type="entry name" value="ALKANESULFONATE MONOOXYGENASE"/>
    <property type="match status" value="1"/>
</dbReference>
<dbReference type="Proteomes" id="UP000597444">
    <property type="component" value="Unassembled WGS sequence"/>
</dbReference>
<keyword evidence="7" id="KW-1185">Reference proteome</keyword>
<dbReference type="PANTHER" id="PTHR42847:SF4">
    <property type="entry name" value="ALKANESULFONATE MONOOXYGENASE-RELATED"/>
    <property type="match status" value="1"/>
</dbReference>